<evidence type="ECO:0000313" key="2">
    <source>
        <dbReference type="Proteomes" id="UP000281553"/>
    </source>
</evidence>
<sequence length="151" mass="16797">MIESKVEAAAVIGTLFSGPFEVGSMVLAREGILEGLLLLTQAENISYQVFGLRDPCLSVIFEIAAVYSPQLTWKYRIMELDGGPAKLIAMLKAYYRSTTVRVLVYNSLSQLFDIQSGVRQGCVLSHILFNYAIDWILGKAVHEEDDVELHP</sequence>
<accession>A0A3P7QXW2</accession>
<proteinExistence type="predicted"/>
<gene>
    <name evidence="1" type="ORF">DILT_LOCUS17115</name>
</gene>
<dbReference type="AlphaFoldDB" id="A0A3P7QXW2"/>
<organism evidence="1 2">
    <name type="scientific">Dibothriocephalus latus</name>
    <name type="common">Fish tapeworm</name>
    <name type="synonym">Diphyllobothrium latum</name>
    <dbReference type="NCBI Taxonomy" id="60516"/>
    <lineage>
        <taxon>Eukaryota</taxon>
        <taxon>Metazoa</taxon>
        <taxon>Spiralia</taxon>
        <taxon>Lophotrochozoa</taxon>
        <taxon>Platyhelminthes</taxon>
        <taxon>Cestoda</taxon>
        <taxon>Eucestoda</taxon>
        <taxon>Diphyllobothriidea</taxon>
        <taxon>Diphyllobothriidae</taxon>
        <taxon>Dibothriocephalus</taxon>
    </lineage>
</organism>
<evidence type="ECO:0000313" key="1">
    <source>
        <dbReference type="EMBL" id="VDN36732.1"/>
    </source>
</evidence>
<reference evidence="1 2" key="1">
    <citation type="submission" date="2018-11" db="EMBL/GenBank/DDBJ databases">
        <authorList>
            <consortium name="Pathogen Informatics"/>
        </authorList>
    </citation>
    <scope>NUCLEOTIDE SEQUENCE [LARGE SCALE GENOMIC DNA]</scope>
</reference>
<dbReference type="Gene3D" id="1.25.10.10">
    <property type="entry name" value="Leucine-rich Repeat Variant"/>
    <property type="match status" value="1"/>
</dbReference>
<dbReference type="Proteomes" id="UP000281553">
    <property type="component" value="Unassembled WGS sequence"/>
</dbReference>
<protein>
    <submittedName>
        <fullName evidence="1">Uncharacterized protein</fullName>
    </submittedName>
</protein>
<name>A0A3P7QXW2_DIBLA</name>
<dbReference type="EMBL" id="UYRU01089437">
    <property type="protein sequence ID" value="VDN36732.1"/>
    <property type="molecule type" value="Genomic_DNA"/>
</dbReference>
<dbReference type="OrthoDB" id="6255742at2759"/>
<keyword evidence="2" id="KW-1185">Reference proteome</keyword>
<dbReference type="InterPro" id="IPR011989">
    <property type="entry name" value="ARM-like"/>
</dbReference>